<gene>
    <name evidence="1" type="ORF">ArsFIN_45780</name>
    <name evidence="2" type="ORF">ArsFIN_46900</name>
    <name evidence="3" type="ORF">QE258_26930</name>
</gene>
<geneLocation type="plasmid" evidence="4">
    <name>parsfin4</name>
</geneLocation>
<reference evidence="2 4" key="1">
    <citation type="submission" date="2019-03" db="EMBL/GenBank/DDBJ databases">
        <title>Long-read sequencing reveals hyperdense prophage content in a complex bacterial symbiont genome.</title>
        <authorList>
            <person name="Frost C.L."/>
            <person name="Siozios S."/>
            <person name="Nadal-Jimenez P."/>
            <person name="Brockhurst M.A."/>
            <person name="King K.C."/>
            <person name="Darby A.C."/>
            <person name="Hurst G.D.D."/>
        </authorList>
    </citation>
    <scope>NUCLEOTIDE SEQUENCE [LARGE SCALE GENOMIC DNA]</scope>
    <source>
        <strain evidence="2 4">FIN</strain>
        <plasmid evidence="1">pArsFIN3</plasmid>
        <plasmid evidence="4">parsfin3</plasmid>
        <plasmid evidence="2">pArsFIN4</plasmid>
        <plasmid evidence="4">parsfin4</plasmid>
    </source>
</reference>
<dbReference type="Proteomes" id="UP001177592">
    <property type="component" value="Plasmid paNv_CAN11"/>
</dbReference>
<dbReference type="RefSeq" id="WP_135678563.1">
    <property type="nucleotide sequence ID" value="NZ_CP038615.1"/>
</dbReference>
<organism evidence="2 4">
    <name type="scientific">Arsenophonus nasoniae</name>
    <name type="common">son-killer infecting Nasonia vitripennis</name>
    <dbReference type="NCBI Taxonomy" id="638"/>
    <lineage>
        <taxon>Bacteria</taxon>
        <taxon>Pseudomonadati</taxon>
        <taxon>Pseudomonadota</taxon>
        <taxon>Gammaproteobacteria</taxon>
        <taxon>Enterobacterales</taxon>
        <taxon>Morganellaceae</taxon>
        <taxon>Arsenophonus</taxon>
    </lineage>
</organism>
<evidence type="ECO:0000313" key="1">
    <source>
        <dbReference type="EMBL" id="QBY45967.1"/>
    </source>
</evidence>
<dbReference type="Proteomes" id="UP000295134">
    <property type="component" value="Plasmid pArsFIN4"/>
</dbReference>
<evidence type="ECO:0000313" key="4">
    <source>
        <dbReference type="Proteomes" id="UP000295134"/>
    </source>
</evidence>
<evidence type="ECO:0000313" key="3">
    <source>
        <dbReference type="EMBL" id="WGM08941.1"/>
    </source>
</evidence>
<dbReference type="InterPro" id="IPR054496">
    <property type="entry name" value="E217_GP41"/>
</dbReference>
<dbReference type="EMBL" id="CP038616">
    <property type="protein sequence ID" value="QBY46079.1"/>
    <property type="molecule type" value="Genomic_DNA"/>
</dbReference>
<dbReference type="EMBL" id="CP123534">
    <property type="protein sequence ID" value="WGM08941.1"/>
    <property type="molecule type" value="Genomic_DNA"/>
</dbReference>
<keyword evidence="5" id="KW-1185">Reference proteome</keyword>
<geneLocation type="plasmid" evidence="2">
    <name>pArsFIN4</name>
</geneLocation>
<dbReference type="Pfam" id="PF22759">
    <property type="entry name" value="E217_GP41"/>
    <property type="match status" value="1"/>
</dbReference>
<reference evidence="3" key="2">
    <citation type="submission" date="2023-04" db="EMBL/GenBank/DDBJ databases">
        <title>Genome dynamics across the evolutionary transition to endosymbiosis.</title>
        <authorList>
            <person name="Siozios S."/>
            <person name="Nadal-Jimenez P."/>
            <person name="Azagi T."/>
            <person name="Sprong H."/>
            <person name="Frost C.L."/>
            <person name="Parratt S.R."/>
            <person name="Taylor G."/>
            <person name="Brettell L."/>
            <person name="Lew K.C."/>
            <person name="Croft L."/>
            <person name="King K.C."/>
            <person name="Brockhurst M.A."/>
            <person name="Hypsa V."/>
            <person name="Novakova E."/>
            <person name="Darby A.C."/>
            <person name="Hurst G.D.D."/>
        </authorList>
    </citation>
    <scope>NUCLEOTIDE SEQUENCE</scope>
    <source>
        <strain evidence="3">ANv_CAN</strain>
        <plasmid evidence="3">paNv_CAN11</plasmid>
    </source>
</reference>
<evidence type="ECO:0000313" key="5">
    <source>
        <dbReference type="Proteomes" id="UP001177592"/>
    </source>
</evidence>
<dbReference type="KEGG" id="ans:ArsFIN_46900"/>
<keyword evidence="2" id="KW-0614">Plasmid</keyword>
<evidence type="ECO:0000313" key="2">
    <source>
        <dbReference type="EMBL" id="QBY46079.1"/>
    </source>
</evidence>
<geneLocation type="plasmid" evidence="1">
    <name>pArsFIN3</name>
</geneLocation>
<proteinExistence type="predicted"/>
<name>A0A4P7L077_9GAMM</name>
<dbReference type="AlphaFoldDB" id="A0A4P7L077"/>
<geneLocation type="plasmid" evidence="3 5">
    <name>paNv_CAN11</name>
</geneLocation>
<dbReference type="GeneID" id="39752175"/>
<accession>A0A4P7L077</accession>
<dbReference type="Proteomes" id="UP000295134">
    <property type="component" value="Plasmid pArsFIN3"/>
</dbReference>
<dbReference type="KEGG" id="ans:ArsFIN_45780"/>
<dbReference type="EMBL" id="CP038615">
    <property type="protein sequence ID" value="QBY45967.1"/>
    <property type="molecule type" value="Genomic_DNA"/>
</dbReference>
<protein>
    <submittedName>
        <fullName evidence="2">Uncharacterized protein</fullName>
    </submittedName>
</protein>
<sequence>MNRQTPFFRDFELLIGEDKKAIKIIPPFKIAFSFSKDLTRDRPNIGQISLFNLSPSRRHSLADFQYRKQHIAAQLSVGYLTTGLKLLFSGSVTKVTLSKQGTEIVTTLEIADGGFAFRTATISKAVTAKSEAVDAALSTMTGVKKGKVTAQSPLSRPKIMTGFSFDELRKLKDEKEQLYIDNGQLHILRRNEVQNGKAELISVSTGLMETPTLDDKNVLTFKSVLNPNVSIGYQVAIDSKISPHLNGVYRICAIDYAGESDTGEWAMTCQCQQEKNYVVVKESKV</sequence>
<geneLocation type="plasmid" evidence="4">
    <name>parsfin3</name>
</geneLocation>